<keyword evidence="5" id="KW-0732">Signal</keyword>
<dbReference type="PANTHER" id="PTHR34597:SF1">
    <property type="entry name" value="HEME_HEMOPEXIN TRANSPORTER PROTEIN HUXB"/>
    <property type="match status" value="1"/>
</dbReference>
<dbReference type="RefSeq" id="WP_110265895.1">
    <property type="nucleotide sequence ID" value="NZ_CAKZQT010000032.1"/>
</dbReference>
<dbReference type="GO" id="GO:0046819">
    <property type="term" value="P:protein secretion by the type V secretion system"/>
    <property type="evidence" value="ECO:0007669"/>
    <property type="project" value="TreeGrafter"/>
</dbReference>
<organism evidence="8 9">
    <name type="scientific">Sinimarinibacterium flocculans</name>
    <dbReference type="NCBI Taxonomy" id="985250"/>
    <lineage>
        <taxon>Bacteria</taxon>
        <taxon>Pseudomonadati</taxon>
        <taxon>Pseudomonadota</taxon>
        <taxon>Gammaproteobacteria</taxon>
        <taxon>Nevskiales</taxon>
        <taxon>Nevskiaceae</taxon>
        <taxon>Sinimarinibacterium</taxon>
    </lineage>
</organism>
<dbReference type="AlphaFoldDB" id="A0A318E4L8"/>
<dbReference type="Pfam" id="PF08479">
    <property type="entry name" value="POTRA_2"/>
    <property type="match status" value="1"/>
</dbReference>
<evidence type="ECO:0000313" key="9">
    <source>
        <dbReference type="Proteomes" id="UP000248330"/>
    </source>
</evidence>
<feature type="compositionally biased region" description="Polar residues" evidence="4">
    <location>
        <begin position="46"/>
        <end position="58"/>
    </location>
</feature>
<keyword evidence="1" id="KW-1134">Transmembrane beta strand</keyword>
<sequence length="544" mass="58577">MRRSRRELRQTVAAAFGLSACMVVHAQTVAPGELGNTLEPSPGLATPQSSEPAISAPQQPRVVPVLAPGEGTLVVQRFEFTGHALFSEQHLSAQLKDYLGRRVTLGELYEAADRIAAFYSERGYTLATVNLPPQKVSDGVVLLQVSEGRVASVQIEGAERYQPEHVRRYLGAFRPREIYRADSLQQGLRALSALPGLEARATIRPGAAPGDSDVLVSLDERPIEGGLTLDNFGRESVGEIRLTASATLNNPLRVEDQLQLTGLVSEEALTRYGSVLYSVPLNYRGTRVRIGYSHAEFEIDGSPVGGRSRNGELTVEHPLLLDARQRLMLSVGATRTLSNADFSGLIFNQTSITLLRAGLAYTRTHDNAAVTQVGSSVSSNFDSLSIEDFADGEVEGNQRLKWDLDVQHLMPLARSLQLYVRAAGTWSPDPLADTEKFSLGGPGSVRGFPSAEVRGDYGYFGSVSLQHLSAVSGVALRSRLFFDGGEAFSVDAPDAGSLSSAGLGFDITRNPLSLRVDWAYPLGSREASDGRDSGRLFGSLAASF</sequence>
<dbReference type="InterPro" id="IPR005565">
    <property type="entry name" value="Hemolysn_activator_HlyB_C"/>
</dbReference>
<dbReference type="OrthoDB" id="572300at2"/>
<keyword evidence="9" id="KW-1185">Reference proteome</keyword>
<feature type="chain" id="PRO_5016278565" evidence="5">
    <location>
        <begin position="27"/>
        <end position="544"/>
    </location>
</feature>
<evidence type="ECO:0000259" key="7">
    <source>
        <dbReference type="Pfam" id="PF08479"/>
    </source>
</evidence>
<proteinExistence type="predicted"/>
<dbReference type="EMBL" id="QICN01000008">
    <property type="protein sequence ID" value="PXV66131.1"/>
    <property type="molecule type" value="Genomic_DNA"/>
</dbReference>
<dbReference type="InterPro" id="IPR013686">
    <property type="entry name" value="Polypept-transport_assoc_ShlB"/>
</dbReference>
<protein>
    <submittedName>
        <fullName evidence="8">Hemolysin activation/secretion protein</fullName>
    </submittedName>
</protein>
<keyword evidence="3" id="KW-0998">Cell outer membrane</keyword>
<feature type="region of interest" description="Disordered" evidence="4">
    <location>
        <begin position="34"/>
        <end position="58"/>
    </location>
</feature>
<keyword evidence="1" id="KW-0472">Membrane</keyword>
<dbReference type="Gene3D" id="3.10.20.310">
    <property type="entry name" value="membrane protein fhac"/>
    <property type="match status" value="1"/>
</dbReference>
<gene>
    <name evidence="8" type="ORF">C8D93_108103</name>
</gene>
<dbReference type="PROSITE" id="PS51257">
    <property type="entry name" value="PROKAR_LIPOPROTEIN"/>
    <property type="match status" value="1"/>
</dbReference>
<reference evidence="8 9" key="1">
    <citation type="submission" date="2018-04" db="EMBL/GenBank/DDBJ databases">
        <title>Genomic Encyclopedia of Type Strains, Phase IV (KMG-IV): sequencing the most valuable type-strain genomes for metagenomic binning, comparative biology and taxonomic classification.</title>
        <authorList>
            <person name="Goeker M."/>
        </authorList>
    </citation>
    <scope>NUCLEOTIDE SEQUENCE [LARGE SCALE GENOMIC DNA]</scope>
    <source>
        <strain evidence="8 9">DSM 104150</strain>
    </source>
</reference>
<dbReference type="GO" id="GO:0008320">
    <property type="term" value="F:protein transmembrane transporter activity"/>
    <property type="evidence" value="ECO:0007669"/>
    <property type="project" value="TreeGrafter"/>
</dbReference>
<feature type="domain" description="Haemolysin activator HlyB C-terminal" evidence="6">
    <location>
        <begin position="210"/>
        <end position="505"/>
    </location>
</feature>
<comment type="caution">
    <text evidence="8">The sequence shown here is derived from an EMBL/GenBank/DDBJ whole genome shotgun (WGS) entry which is preliminary data.</text>
</comment>
<dbReference type="GO" id="GO:0098046">
    <property type="term" value="C:type V protein secretion system complex"/>
    <property type="evidence" value="ECO:0007669"/>
    <property type="project" value="TreeGrafter"/>
</dbReference>
<evidence type="ECO:0000313" key="8">
    <source>
        <dbReference type="EMBL" id="PXV66131.1"/>
    </source>
</evidence>
<feature type="domain" description="Polypeptide-transport-associated ShlB-type" evidence="7">
    <location>
        <begin position="74"/>
        <end position="148"/>
    </location>
</feature>
<keyword evidence="2" id="KW-0812">Transmembrane</keyword>
<evidence type="ECO:0000256" key="2">
    <source>
        <dbReference type="ARBA" id="ARBA00022692"/>
    </source>
</evidence>
<name>A0A318E4L8_9GAMM</name>
<dbReference type="Pfam" id="PF03865">
    <property type="entry name" value="ShlB"/>
    <property type="match status" value="1"/>
</dbReference>
<evidence type="ECO:0000256" key="3">
    <source>
        <dbReference type="ARBA" id="ARBA00023237"/>
    </source>
</evidence>
<evidence type="ECO:0000256" key="4">
    <source>
        <dbReference type="SAM" id="MobiDB-lite"/>
    </source>
</evidence>
<dbReference type="Gene3D" id="2.40.160.50">
    <property type="entry name" value="membrane protein fhac: a member of the omp85/tpsb transporter family"/>
    <property type="match status" value="1"/>
</dbReference>
<dbReference type="PANTHER" id="PTHR34597">
    <property type="entry name" value="SLR1661 PROTEIN"/>
    <property type="match status" value="1"/>
</dbReference>
<dbReference type="InterPro" id="IPR051544">
    <property type="entry name" value="TPS_OM_transporter"/>
</dbReference>
<evidence type="ECO:0000259" key="6">
    <source>
        <dbReference type="Pfam" id="PF03865"/>
    </source>
</evidence>
<feature type="signal peptide" evidence="5">
    <location>
        <begin position="1"/>
        <end position="26"/>
    </location>
</feature>
<evidence type="ECO:0000256" key="5">
    <source>
        <dbReference type="SAM" id="SignalP"/>
    </source>
</evidence>
<evidence type="ECO:0000256" key="1">
    <source>
        <dbReference type="ARBA" id="ARBA00022452"/>
    </source>
</evidence>
<dbReference type="Proteomes" id="UP000248330">
    <property type="component" value="Unassembled WGS sequence"/>
</dbReference>
<accession>A0A318E4L8</accession>